<evidence type="ECO:0000313" key="3">
    <source>
        <dbReference type="Proteomes" id="UP000034034"/>
    </source>
</evidence>
<organism evidence="2 3">
    <name type="scientific">Streptomyces xiamenensis</name>
    <dbReference type="NCBI Taxonomy" id="408015"/>
    <lineage>
        <taxon>Bacteria</taxon>
        <taxon>Bacillati</taxon>
        <taxon>Actinomycetota</taxon>
        <taxon>Actinomycetes</taxon>
        <taxon>Kitasatosporales</taxon>
        <taxon>Streptomycetaceae</taxon>
        <taxon>Streptomyces</taxon>
    </lineage>
</organism>
<dbReference type="HOGENOM" id="CLU_2371677_0_0_11"/>
<reference evidence="2" key="1">
    <citation type="submission" date="2019-08" db="EMBL/GenBank/DDBJ databases">
        <title>Complete genome sequence of a mangrove-derived Streptomyces xiamenensis.</title>
        <authorList>
            <person name="Xu J."/>
        </authorList>
    </citation>
    <scope>NUCLEOTIDE SEQUENCE</scope>
    <source>
        <strain evidence="2">318</strain>
    </source>
</reference>
<proteinExistence type="predicted"/>
<gene>
    <name evidence="2" type="ORF">SXIM_24790</name>
</gene>
<feature type="region of interest" description="Disordered" evidence="1">
    <location>
        <begin position="1"/>
        <end position="25"/>
    </location>
</feature>
<protein>
    <submittedName>
        <fullName evidence="2">Uncharacterized protein</fullName>
    </submittedName>
</protein>
<dbReference type="Proteomes" id="UP000034034">
    <property type="component" value="Chromosome"/>
</dbReference>
<dbReference type="KEGG" id="sxi:SXIM_24790"/>
<dbReference type="EMBL" id="CP009922">
    <property type="protein sequence ID" value="AKG43863.1"/>
    <property type="molecule type" value="Genomic_DNA"/>
</dbReference>
<evidence type="ECO:0000313" key="2">
    <source>
        <dbReference type="EMBL" id="AKG43863.1"/>
    </source>
</evidence>
<feature type="compositionally biased region" description="Basic and acidic residues" evidence="1">
    <location>
        <begin position="7"/>
        <end position="16"/>
    </location>
</feature>
<name>A0A0F7FVH9_9ACTN</name>
<accession>A0A0F7FVH9</accession>
<dbReference type="AlphaFoldDB" id="A0A0F7FVH9"/>
<sequence length="95" mass="10447">MGVRGGKPLEGRRGRGEAGGPRQRPRVVMALSSRPAFRLVHNVARCGGCMAHRRAFRQGRVLLSTLQSRERADQSITVWFGLILIRPAKCGTPRG</sequence>
<keyword evidence="3" id="KW-1185">Reference proteome</keyword>
<evidence type="ECO:0000256" key="1">
    <source>
        <dbReference type="SAM" id="MobiDB-lite"/>
    </source>
</evidence>